<sequence length="1351" mass="141407">MSKFTPSAAEVALVNQIFIQADAQKIGVVTGDAAVKIFSGSKLPPATLAEIWNLADEDNNGVLTRKGVAIAIRLLGHAQRGERISESLIHKQGPPPSIEGLNAPVSQPLSQQNTGVRSTKSPPPGLPPLTPQDKAKFMKLFASCGPVGGLLSGEKARDVLVRSKLPVDKLSQIWNLSDTKNRGALDVTDFTVAMYLIQAAMSGQLQTIPSTLPPFLYDSAKPDSIASHATGDSGSLSPTAFGGFNTRPISTIQPNYTGSNALQPQVTGSALRPNVTGIPPTLPARTFGGSSLAFTPQPAAPQWDVTPEAKANSDRIFDTLDTAKRGYLDGDAAVPFLVQSKLPDDVLAQVWDLSDINKDGFLTKDGFAIAMHLIQGKLAGKDIPSSLPQSLIPPSKRSNGSAVAPPSQPAIPEAMRDLLWDDTPLPSTTTPQQPALAQPIHPQRTGTLSPQPTAAAPVTQHNTFGGGDPFGNPSFGAPPAAPVVHRDLLGDDEDVPTSSPPLEDKSAEIGNVQNQLNSTNRSLETTKNERAAVERQLAEQATQLSALQTQLSSAKAAYETETRLLSTLRERFSTQAQDISRTREELIRAESDLSGLRVEKAELEGSVLRDKEDIRDLQRRMTEAGMTVETLKAEIEKAKKDAKQQKGLLAIARKQLATREAERLKVEKELEESRAEAQSVTKEREDAEAELAAEPASPPQANGHDIPQATSPDLVFAAAQPLPISPEFTGKSTNPFERLALSGSPPPSAPSPFLPFADTSAVPTPVLPAGTESQSAPKTDDPFGFSEAFDEPQPTGDSRGNLSDLMSPTDTDMFLTPPSSAVGTTTFSADPASAAASHFPALDAAANFVTSPPPADSNAPREDTELDTQLKEIEQEDSDDTDSDDDEPLNAVKMKLEEKAEPDITVNGTSGAGPTATSAFDDSFGVTTLPSNATIRPGTPQRSLQSTPLRSQSPALSSHSKDAVGSPFAIPAPKQEATETPSKIGVPAASSTPADISAFDETLGKVPSAPGASAQPSQFTFDDAFDDSFDFSTTTATASTIDHSNSPSNLTDTSIATFPPAPTGTGRSATEDSFDAVFLSSGGPSAPSGGPAVEPTPAPAVQPQASSAFSFEDAFSVPSQPQQSPPQATLSPPLAQPSNSTGSLGASAISFDDAFGGVSGSEALALNNTFIPPSSAAATPATAVPQQFQPPPGPPPGQAQHVEATPFPTSSAPTSPTRDSASSISHAGRSSSPLPPRSMSPIPRLSSPKQRPGTANSTEKAEKEKTRHSKLSIRLPFGRKKKSAGAEALPPMPSSLAQQQVVEDPTPAAEDDIEAVKQLCQMGFSRGQAVGALEKYGYDVQRALNSLLGGA</sequence>
<feature type="compositionally biased region" description="Polar residues" evidence="1">
    <location>
        <begin position="795"/>
        <end position="810"/>
    </location>
</feature>
<feature type="compositionally biased region" description="Polar residues" evidence="1">
    <location>
        <begin position="511"/>
        <end position="523"/>
    </location>
</feature>
<evidence type="ECO:0000259" key="3">
    <source>
        <dbReference type="PROSITE" id="PS50031"/>
    </source>
</evidence>
<dbReference type="OrthoDB" id="524326at2759"/>
<feature type="compositionally biased region" description="Low complexity" evidence="1">
    <location>
        <begin position="692"/>
        <end position="701"/>
    </location>
</feature>
<dbReference type="SMART" id="SM00054">
    <property type="entry name" value="EFh"/>
    <property type="match status" value="2"/>
</dbReference>
<feature type="compositionally biased region" description="Acidic residues" evidence="1">
    <location>
        <begin position="874"/>
        <end position="888"/>
    </location>
</feature>
<feature type="domain" description="UBA" evidence="2">
    <location>
        <begin position="1310"/>
        <end position="1350"/>
    </location>
</feature>
<dbReference type="CDD" id="cd00052">
    <property type="entry name" value="EH"/>
    <property type="match status" value="3"/>
</dbReference>
<feature type="compositionally biased region" description="Low complexity" evidence="1">
    <location>
        <begin position="385"/>
        <end position="395"/>
    </location>
</feature>
<gene>
    <name evidence="5" type="ORF">BXZ70DRAFT_926963</name>
</gene>
<feature type="compositionally biased region" description="Polar residues" evidence="1">
    <location>
        <begin position="104"/>
        <end position="120"/>
    </location>
</feature>
<protein>
    <submittedName>
        <fullName evidence="5">Uncharacterized protein</fullName>
    </submittedName>
</protein>
<feature type="region of interest" description="Disordered" evidence="1">
    <location>
        <begin position="845"/>
        <end position="1020"/>
    </location>
</feature>
<dbReference type="InterPro" id="IPR011992">
    <property type="entry name" value="EF-hand-dom_pair"/>
</dbReference>
<dbReference type="Proteomes" id="UP000813824">
    <property type="component" value="Unassembled WGS sequence"/>
</dbReference>
<feature type="compositionally biased region" description="Low complexity" evidence="1">
    <location>
        <begin position="1101"/>
        <end position="1137"/>
    </location>
</feature>
<feature type="region of interest" description="Disordered" evidence="1">
    <location>
        <begin position="385"/>
        <end position="527"/>
    </location>
</feature>
<feature type="compositionally biased region" description="Low complexity" evidence="1">
    <location>
        <begin position="1080"/>
        <end position="1093"/>
    </location>
</feature>
<feature type="region of interest" description="Disordered" evidence="1">
    <location>
        <begin position="664"/>
        <end position="826"/>
    </location>
</feature>
<dbReference type="SMART" id="SM00165">
    <property type="entry name" value="UBA"/>
    <property type="match status" value="1"/>
</dbReference>
<feature type="domain" description="EH" evidence="3">
    <location>
        <begin position="133"/>
        <end position="223"/>
    </location>
</feature>
<feature type="domain" description="EH" evidence="3">
    <location>
        <begin position="309"/>
        <end position="398"/>
    </location>
</feature>
<feature type="compositionally biased region" description="Low complexity" evidence="1">
    <location>
        <begin position="1239"/>
        <end position="1248"/>
    </location>
</feature>
<dbReference type="PROSITE" id="PS50222">
    <property type="entry name" value="EF_HAND_2"/>
    <property type="match status" value="1"/>
</dbReference>
<feature type="compositionally biased region" description="Pro residues" evidence="1">
    <location>
        <begin position="744"/>
        <end position="753"/>
    </location>
</feature>
<dbReference type="PANTHER" id="PTHR11216">
    <property type="entry name" value="EH DOMAIN"/>
    <property type="match status" value="1"/>
</dbReference>
<feature type="compositionally biased region" description="Pro residues" evidence="1">
    <location>
        <begin position="121"/>
        <end position="130"/>
    </location>
</feature>
<dbReference type="Pfam" id="PF00627">
    <property type="entry name" value="UBA"/>
    <property type="match status" value="1"/>
</dbReference>
<evidence type="ECO:0000256" key="1">
    <source>
        <dbReference type="SAM" id="MobiDB-lite"/>
    </source>
</evidence>
<feature type="region of interest" description="Disordered" evidence="1">
    <location>
        <begin position="89"/>
        <end position="132"/>
    </location>
</feature>
<feature type="domain" description="EH" evidence="3">
    <location>
        <begin position="10"/>
        <end position="99"/>
    </location>
</feature>
<feature type="compositionally biased region" description="Low complexity" evidence="1">
    <location>
        <begin position="421"/>
        <end position="439"/>
    </location>
</feature>
<dbReference type="SMART" id="SM00027">
    <property type="entry name" value="EH"/>
    <property type="match status" value="3"/>
</dbReference>
<feature type="compositionally biased region" description="Low complexity" evidence="1">
    <location>
        <begin position="1172"/>
        <end position="1187"/>
    </location>
</feature>
<dbReference type="InterPro" id="IPR002048">
    <property type="entry name" value="EF_hand_dom"/>
</dbReference>
<feature type="region of interest" description="Disordered" evidence="1">
    <location>
        <begin position="1038"/>
        <end position="1159"/>
    </location>
</feature>
<name>A0A8K0UUJ5_9AGAR</name>
<dbReference type="PANTHER" id="PTHR11216:SF170">
    <property type="entry name" value="DYNAMIN ASSOCIATED PROTEIN 160, ISOFORM D"/>
    <property type="match status" value="1"/>
</dbReference>
<dbReference type="EMBL" id="JAEVFJ010000008">
    <property type="protein sequence ID" value="KAH8102886.1"/>
    <property type="molecule type" value="Genomic_DNA"/>
</dbReference>
<dbReference type="InterPro" id="IPR000261">
    <property type="entry name" value="EH_dom"/>
</dbReference>
<dbReference type="InterPro" id="IPR009060">
    <property type="entry name" value="UBA-like_sf"/>
</dbReference>
<dbReference type="GO" id="GO:0005737">
    <property type="term" value="C:cytoplasm"/>
    <property type="evidence" value="ECO:0007669"/>
    <property type="project" value="TreeGrafter"/>
</dbReference>
<dbReference type="GO" id="GO:0005509">
    <property type="term" value="F:calcium ion binding"/>
    <property type="evidence" value="ECO:0007669"/>
    <property type="project" value="InterPro"/>
</dbReference>
<feature type="domain" description="EF-hand" evidence="4">
    <location>
        <begin position="342"/>
        <end position="377"/>
    </location>
</feature>
<feature type="region of interest" description="Disordered" evidence="1">
    <location>
        <begin position="1172"/>
        <end position="1309"/>
    </location>
</feature>
<evidence type="ECO:0000313" key="6">
    <source>
        <dbReference type="Proteomes" id="UP000813824"/>
    </source>
</evidence>
<feature type="compositionally biased region" description="Polar residues" evidence="1">
    <location>
        <begin position="817"/>
        <end position="826"/>
    </location>
</feature>
<evidence type="ECO:0000313" key="5">
    <source>
        <dbReference type="EMBL" id="KAH8102886.1"/>
    </source>
</evidence>
<comment type="caution">
    <text evidence="5">The sequence shown here is derived from an EMBL/GenBank/DDBJ whole genome shotgun (WGS) entry which is preliminary data.</text>
</comment>
<organism evidence="5 6">
    <name type="scientific">Cristinia sonorae</name>
    <dbReference type="NCBI Taxonomy" id="1940300"/>
    <lineage>
        <taxon>Eukaryota</taxon>
        <taxon>Fungi</taxon>
        <taxon>Dikarya</taxon>
        <taxon>Basidiomycota</taxon>
        <taxon>Agaricomycotina</taxon>
        <taxon>Agaricomycetes</taxon>
        <taxon>Agaricomycetidae</taxon>
        <taxon>Agaricales</taxon>
        <taxon>Pleurotineae</taxon>
        <taxon>Stephanosporaceae</taxon>
        <taxon>Cristinia</taxon>
    </lineage>
</organism>
<dbReference type="GO" id="GO:0006897">
    <property type="term" value="P:endocytosis"/>
    <property type="evidence" value="ECO:0007669"/>
    <property type="project" value="TreeGrafter"/>
</dbReference>
<feature type="compositionally biased region" description="Low complexity" evidence="1">
    <location>
        <begin position="1198"/>
        <end position="1232"/>
    </location>
</feature>
<feature type="compositionally biased region" description="Basic residues" evidence="1">
    <location>
        <begin position="1266"/>
        <end position="1283"/>
    </location>
</feature>
<dbReference type="PROSITE" id="PS50030">
    <property type="entry name" value="UBA"/>
    <property type="match status" value="1"/>
</dbReference>
<dbReference type="Gene3D" id="1.10.238.10">
    <property type="entry name" value="EF-hand"/>
    <property type="match status" value="3"/>
</dbReference>
<evidence type="ECO:0000259" key="4">
    <source>
        <dbReference type="PROSITE" id="PS50222"/>
    </source>
</evidence>
<dbReference type="SUPFAM" id="SSF47473">
    <property type="entry name" value="EF-hand"/>
    <property type="match status" value="3"/>
</dbReference>
<reference evidence="5" key="1">
    <citation type="journal article" date="2021" name="New Phytol.">
        <title>Evolutionary innovations through gain and loss of genes in the ectomycorrhizal Boletales.</title>
        <authorList>
            <person name="Wu G."/>
            <person name="Miyauchi S."/>
            <person name="Morin E."/>
            <person name="Kuo A."/>
            <person name="Drula E."/>
            <person name="Varga T."/>
            <person name="Kohler A."/>
            <person name="Feng B."/>
            <person name="Cao Y."/>
            <person name="Lipzen A."/>
            <person name="Daum C."/>
            <person name="Hundley H."/>
            <person name="Pangilinan J."/>
            <person name="Johnson J."/>
            <person name="Barry K."/>
            <person name="LaButti K."/>
            <person name="Ng V."/>
            <person name="Ahrendt S."/>
            <person name="Min B."/>
            <person name="Choi I.G."/>
            <person name="Park H."/>
            <person name="Plett J.M."/>
            <person name="Magnuson J."/>
            <person name="Spatafora J.W."/>
            <person name="Nagy L.G."/>
            <person name="Henrissat B."/>
            <person name="Grigoriev I.V."/>
            <person name="Yang Z.L."/>
            <person name="Xu J."/>
            <person name="Martin F.M."/>
        </authorList>
    </citation>
    <scope>NUCLEOTIDE SEQUENCE</scope>
    <source>
        <strain evidence="5">KKN 215</strain>
    </source>
</reference>
<dbReference type="GO" id="GO:0016197">
    <property type="term" value="P:endosomal transport"/>
    <property type="evidence" value="ECO:0007669"/>
    <property type="project" value="TreeGrafter"/>
</dbReference>
<feature type="compositionally biased region" description="Basic and acidic residues" evidence="1">
    <location>
        <begin position="859"/>
        <end position="873"/>
    </location>
</feature>
<accession>A0A8K0UUJ5</accession>
<feature type="compositionally biased region" description="Polar residues" evidence="1">
    <location>
        <begin position="915"/>
        <end position="958"/>
    </location>
</feature>
<feature type="compositionally biased region" description="Pro residues" evidence="1">
    <location>
        <begin position="1188"/>
        <end position="1197"/>
    </location>
</feature>
<dbReference type="Gene3D" id="1.10.8.10">
    <property type="entry name" value="DNA helicase RuvA subunit, C-terminal domain"/>
    <property type="match status" value="1"/>
</dbReference>
<dbReference type="GO" id="GO:0005886">
    <property type="term" value="C:plasma membrane"/>
    <property type="evidence" value="ECO:0007669"/>
    <property type="project" value="TreeGrafter"/>
</dbReference>
<dbReference type="InterPro" id="IPR015940">
    <property type="entry name" value="UBA"/>
</dbReference>
<dbReference type="Pfam" id="PF12763">
    <property type="entry name" value="EH"/>
    <property type="match status" value="3"/>
</dbReference>
<proteinExistence type="predicted"/>
<dbReference type="PROSITE" id="PS50031">
    <property type="entry name" value="EH"/>
    <property type="match status" value="3"/>
</dbReference>
<feature type="compositionally biased region" description="Polar residues" evidence="1">
    <location>
        <begin position="1041"/>
        <end position="1056"/>
    </location>
</feature>
<keyword evidence="6" id="KW-1185">Reference proteome</keyword>
<dbReference type="SUPFAM" id="SSF46934">
    <property type="entry name" value="UBA-like"/>
    <property type="match status" value="1"/>
</dbReference>
<evidence type="ECO:0000259" key="2">
    <source>
        <dbReference type="PROSITE" id="PS50030"/>
    </source>
</evidence>
<feature type="compositionally biased region" description="Basic and acidic residues" evidence="1">
    <location>
        <begin position="664"/>
        <end position="685"/>
    </location>
</feature>